<evidence type="ECO:0000313" key="3">
    <source>
        <dbReference type="Proteomes" id="UP000567179"/>
    </source>
</evidence>
<sequence>MSRGSFRSVLKTEPPLVNTADSDQAVEASAVYPPHSRFDLIGLGKVFAFTPTNPHPPPLGPPTMSFSSSAPFRHSNGYRTTF</sequence>
<evidence type="ECO:0000313" key="2">
    <source>
        <dbReference type="EMBL" id="KAF5314487.1"/>
    </source>
</evidence>
<comment type="caution">
    <text evidence="2">The sequence shown here is derived from an EMBL/GenBank/DDBJ whole genome shotgun (WGS) entry which is preliminary data.</text>
</comment>
<dbReference type="AlphaFoldDB" id="A0A8H5EW35"/>
<accession>A0A8H5EW35</accession>
<dbReference type="EMBL" id="JAACJJ010000044">
    <property type="protein sequence ID" value="KAF5314487.1"/>
    <property type="molecule type" value="Genomic_DNA"/>
</dbReference>
<gene>
    <name evidence="2" type="ORF">D9619_011768</name>
</gene>
<protein>
    <submittedName>
        <fullName evidence="2">Uncharacterized protein</fullName>
    </submittedName>
</protein>
<name>A0A8H5EW35_9AGAR</name>
<organism evidence="2 3">
    <name type="scientific">Psilocybe cf. subviscida</name>
    <dbReference type="NCBI Taxonomy" id="2480587"/>
    <lineage>
        <taxon>Eukaryota</taxon>
        <taxon>Fungi</taxon>
        <taxon>Dikarya</taxon>
        <taxon>Basidiomycota</taxon>
        <taxon>Agaricomycotina</taxon>
        <taxon>Agaricomycetes</taxon>
        <taxon>Agaricomycetidae</taxon>
        <taxon>Agaricales</taxon>
        <taxon>Agaricineae</taxon>
        <taxon>Strophariaceae</taxon>
        <taxon>Psilocybe</taxon>
    </lineage>
</organism>
<dbReference type="Proteomes" id="UP000567179">
    <property type="component" value="Unassembled WGS sequence"/>
</dbReference>
<proteinExistence type="predicted"/>
<feature type="region of interest" description="Disordered" evidence="1">
    <location>
        <begin position="53"/>
        <end position="82"/>
    </location>
</feature>
<keyword evidence="3" id="KW-1185">Reference proteome</keyword>
<evidence type="ECO:0000256" key="1">
    <source>
        <dbReference type="SAM" id="MobiDB-lite"/>
    </source>
</evidence>
<reference evidence="2 3" key="1">
    <citation type="journal article" date="2020" name="ISME J.">
        <title>Uncovering the hidden diversity of litter-decomposition mechanisms in mushroom-forming fungi.</title>
        <authorList>
            <person name="Floudas D."/>
            <person name="Bentzer J."/>
            <person name="Ahren D."/>
            <person name="Johansson T."/>
            <person name="Persson P."/>
            <person name="Tunlid A."/>
        </authorList>
    </citation>
    <scope>NUCLEOTIDE SEQUENCE [LARGE SCALE GENOMIC DNA]</scope>
    <source>
        <strain evidence="2 3">CBS 101986</strain>
    </source>
</reference>